<feature type="compositionally biased region" description="Basic and acidic residues" evidence="2">
    <location>
        <begin position="50"/>
        <end position="63"/>
    </location>
</feature>
<dbReference type="GO" id="GO:1903259">
    <property type="term" value="P:exon-exon junction complex disassembly"/>
    <property type="evidence" value="ECO:0007669"/>
    <property type="project" value="InterPro"/>
</dbReference>
<evidence type="ECO:0000313" key="5">
    <source>
        <dbReference type="Proteomes" id="UP000022910"/>
    </source>
</evidence>
<evidence type="ECO:0000313" key="4">
    <source>
        <dbReference type="EMBL" id="EXX65335.1"/>
    </source>
</evidence>
<accession>A0A015JE90</accession>
<comment type="caution">
    <text evidence="4">The sequence shown here is derived from an EMBL/GenBank/DDBJ whole genome shotgun (WGS) entry which is preliminary data.</text>
</comment>
<dbReference type="OrthoDB" id="21625at2759"/>
<dbReference type="GO" id="GO:0035145">
    <property type="term" value="C:exon-exon junction complex"/>
    <property type="evidence" value="ECO:0007669"/>
    <property type="project" value="TreeGrafter"/>
</dbReference>
<keyword evidence="5" id="KW-1185">Reference proteome</keyword>
<evidence type="ECO:0000259" key="3">
    <source>
        <dbReference type="SMART" id="SM01273"/>
    </source>
</evidence>
<dbReference type="InterPro" id="IPR036348">
    <property type="entry name" value="WIBG_N_sf"/>
</dbReference>
<feature type="coiled-coil region" evidence="1">
    <location>
        <begin position="138"/>
        <end position="199"/>
    </location>
</feature>
<dbReference type="STRING" id="1432141.A0A015JE90"/>
<name>A0A015JE90_RHIIW</name>
<feature type="domain" description="WIBG Mago-binding" evidence="3">
    <location>
        <begin position="21"/>
        <end position="47"/>
    </location>
</feature>
<dbReference type="AlphaFoldDB" id="A0A015JE90"/>
<dbReference type="InterPro" id="IPR015362">
    <property type="entry name" value="WIBG_mago-bd"/>
</dbReference>
<feature type="region of interest" description="Disordered" evidence="2">
    <location>
        <begin position="119"/>
        <end position="138"/>
    </location>
</feature>
<dbReference type="GO" id="GO:0005737">
    <property type="term" value="C:cytoplasm"/>
    <property type="evidence" value="ECO:0007669"/>
    <property type="project" value="TreeGrafter"/>
</dbReference>
<dbReference type="Proteomes" id="UP000022910">
    <property type="component" value="Unassembled WGS sequence"/>
</dbReference>
<keyword evidence="1" id="KW-0175">Coiled coil</keyword>
<dbReference type="SMART" id="SM01273">
    <property type="entry name" value="Mago-bind"/>
    <property type="match status" value="1"/>
</dbReference>
<dbReference type="HOGENOM" id="CLU_074603_2_0_1"/>
<feature type="region of interest" description="Disordered" evidence="2">
    <location>
        <begin position="1"/>
        <end position="114"/>
    </location>
</feature>
<gene>
    <name evidence="4" type="ORF">RirG_134350</name>
</gene>
<dbReference type="PANTHER" id="PTHR22959">
    <property type="entry name" value="PYM PROTEIN"/>
    <property type="match status" value="1"/>
</dbReference>
<dbReference type="InterPro" id="IPR039333">
    <property type="entry name" value="PYM1"/>
</dbReference>
<dbReference type="SUPFAM" id="SSF101931">
    <property type="entry name" value="Pym (Within the bgcn gene intron protein, WIBG), N-terminal domain"/>
    <property type="match status" value="1"/>
</dbReference>
<dbReference type="OMA" id="IPGCADS"/>
<organism evidence="4 5">
    <name type="scientific">Rhizophagus irregularis (strain DAOM 197198w)</name>
    <name type="common">Glomus intraradices</name>
    <dbReference type="NCBI Taxonomy" id="1432141"/>
    <lineage>
        <taxon>Eukaryota</taxon>
        <taxon>Fungi</taxon>
        <taxon>Fungi incertae sedis</taxon>
        <taxon>Mucoromycota</taxon>
        <taxon>Glomeromycotina</taxon>
        <taxon>Glomeromycetes</taxon>
        <taxon>Glomerales</taxon>
        <taxon>Glomeraceae</taxon>
        <taxon>Rhizophagus</taxon>
    </lineage>
</organism>
<dbReference type="SMR" id="A0A015JE90"/>
<proteinExistence type="predicted"/>
<feature type="compositionally biased region" description="Polar residues" evidence="2">
    <location>
        <begin position="1"/>
        <end position="14"/>
    </location>
</feature>
<evidence type="ECO:0000256" key="1">
    <source>
        <dbReference type="SAM" id="Coils"/>
    </source>
</evidence>
<dbReference type="Pfam" id="PF09282">
    <property type="entry name" value="Mago-bind"/>
    <property type="match status" value="1"/>
</dbReference>
<dbReference type="EMBL" id="JEMT01022397">
    <property type="protein sequence ID" value="EXX65335.1"/>
    <property type="molecule type" value="Genomic_DNA"/>
</dbReference>
<sequence>MSSSKAISNPTPSGIVTIDNNERVIPATRRADGTVRKERRVRPGFVPQEDVARYKNPWVEETKPPPPPKPQLPKTKTQIKNEKRKLKKKEERNNENNLESINNEHERVVEEDSLGQLQSKISEMSVNESNEFPTAPTASITIEQLENTTKKIKVLEKKIRQMERIKEKQAHGEALKLEEEEKLSKLESIQEELRRLKQGDEE</sequence>
<protein>
    <recommendedName>
        <fullName evidence="3">WIBG Mago-binding domain-containing protein</fullName>
    </recommendedName>
</protein>
<dbReference type="GO" id="GO:0003723">
    <property type="term" value="F:RNA binding"/>
    <property type="evidence" value="ECO:0007669"/>
    <property type="project" value="TreeGrafter"/>
</dbReference>
<dbReference type="PANTHER" id="PTHR22959:SF0">
    <property type="entry name" value="PARTNER OF Y14 AND MAGO"/>
    <property type="match status" value="1"/>
</dbReference>
<reference evidence="4 5" key="1">
    <citation type="submission" date="2014-02" db="EMBL/GenBank/DDBJ databases">
        <title>Single nucleus genome sequencing reveals high similarity among nuclei of an endomycorrhizal fungus.</title>
        <authorList>
            <person name="Lin K."/>
            <person name="Geurts R."/>
            <person name="Zhang Z."/>
            <person name="Limpens E."/>
            <person name="Saunders D.G."/>
            <person name="Mu D."/>
            <person name="Pang E."/>
            <person name="Cao H."/>
            <person name="Cha H."/>
            <person name="Lin T."/>
            <person name="Zhou Q."/>
            <person name="Shang Y."/>
            <person name="Li Y."/>
            <person name="Ivanov S."/>
            <person name="Sharma T."/>
            <person name="Velzen R.V."/>
            <person name="Ruijter N.D."/>
            <person name="Aanen D.K."/>
            <person name="Win J."/>
            <person name="Kamoun S."/>
            <person name="Bisseling T."/>
            <person name="Huang S."/>
        </authorList>
    </citation>
    <scope>NUCLEOTIDE SEQUENCE [LARGE SCALE GENOMIC DNA]</scope>
    <source>
        <strain evidence="5">DAOM197198w</strain>
    </source>
</reference>
<evidence type="ECO:0000256" key="2">
    <source>
        <dbReference type="SAM" id="MobiDB-lite"/>
    </source>
</evidence>